<dbReference type="InterPro" id="IPR035992">
    <property type="entry name" value="Ricin_B-like_lectins"/>
</dbReference>
<dbReference type="Proteomes" id="UP000559027">
    <property type="component" value="Unassembled WGS sequence"/>
</dbReference>
<proteinExistence type="predicted"/>
<dbReference type="Pfam" id="PF14200">
    <property type="entry name" value="RicinB_lectin_2"/>
    <property type="match status" value="1"/>
</dbReference>
<protein>
    <recommendedName>
        <fullName evidence="1">Ricin B lectin domain-containing protein</fullName>
    </recommendedName>
</protein>
<dbReference type="AlphaFoldDB" id="A0A8H5CS40"/>
<comment type="caution">
    <text evidence="2">The sequence shown here is derived from an EMBL/GenBank/DDBJ whole genome shotgun (WGS) entry which is preliminary data.</text>
</comment>
<accession>A0A8H5CS40</accession>
<evidence type="ECO:0000259" key="1">
    <source>
        <dbReference type="Pfam" id="PF14200"/>
    </source>
</evidence>
<feature type="domain" description="Ricin B lectin" evidence="1">
    <location>
        <begin position="27"/>
        <end position="99"/>
    </location>
</feature>
<reference evidence="2 3" key="1">
    <citation type="journal article" date="2020" name="ISME J.">
        <title>Uncovering the hidden diversity of litter-decomposition mechanisms in mushroom-forming fungi.</title>
        <authorList>
            <person name="Floudas D."/>
            <person name="Bentzer J."/>
            <person name="Ahren D."/>
            <person name="Johansson T."/>
            <person name="Persson P."/>
            <person name="Tunlid A."/>
        </authorList>
    </citation>
    <scope>NUCLEOTIDE SEQUENCE [LARGE SCALE GENOMIC DNA]</scope>
    <source>
        <strain evidence="2 3">CBS 146.42</strain>
    </source>
</reference>
<dbReference type="InterPro" id="IPR002347">
    <property type="entry name" value="SDR_fam"/>
</dbReference>
<dbReference type="InterPro" id="IPR000772">
    <property type="entry name" value="Ricin_B_lectin"/>
</dbReference>
<dbReference type="EMBL" id="JAACJO010000029">
    <property type="protein sequence ID" value="KAF5346845.1"/>
    <property type="molecule type" value="Genomic_DNA"/>
</dbReference>
<dbReference type="SUPFAM" id="SSF50370">
    <property type="entry name" value="Ricin B-like lectins"/>
    <property type="match status" value="1"/>
</dbReference>
<organism evidence="2 3">
    <name type="scientific">Leucocoprinus leucothites</name>
    <dbReference type="NCBI Taxonomy" id="201217"/>
    <lineage>
        <taxon>Eukaryota</taxon>
        <taxon>Fungi</taxon>
        <taxon>Dikarya</taxon>
        <taxon>Basidiomycota</taxon>
        <taxon>Agaricomycotina</taxon>
        <taxon>Agaricomycetes</taxon>
        <taxon>Agaricomycetidae</taxon>
        <taxon>Agaricales</taxon>
        <taxon>Agaricineae</taxon>
        <taxon>Agaricaceae</taxon>
        <taxon>Leucocoprinus</taxon>
    </lineage>
</organism>
<gene>
    <name evidence="2" type="ORF">D9756_010628</name>
</gene>
<dbReference type="SUPFAM" id="SSF51735">
    <property type="entry name" value="NAD(P)-binding Rossmann-fold domains"/>
    <property type="match status" value="1"/>
</dbReference>
<dbReference type="CDD" id="cd23422">
    <property type="entry name" value="beta-trefoil_Ricin_MPL_CNL"/>
    <property type="match status" value="1"/>
</dbReference>
<evidence type="ECO:0000313" key="2">
    <source>
        <dbReference type="EMBL" id="KAF5346845.1"/>
    </source>
</evidence>
<evidence type="ECO:0000313" key="3">
    <source>
        <dbReference type="Proteomes" id="UP000559027"/>
    </source>
</evidence>
<keyword evidence="3" id="KW-1185">Reference proteome</keyword>
<dbReference type="PANTHER" id="PTHR43431">
    <property type="entry name" value="OXIDOREDUCTASE, SHORT CHAIN DEHYDROGENASE/REDUCTASE FAMILY (AFU_ORTHOLOGUE AFUA_5G14000)"/>
    <property type="match status" value="1"/>
</dbReference>
<dbReference type="Gene3D" id="2.80.10.50">
    <property type="match status" value="1"/>
</dbReference>
<dbReference type="Gene3D" id="3.40.50.720">
    <property type="entry name" value="NAD(P)-binding Rossmann-like Domain"/>
    <property type="match status" value="1"/>
</dbReference>
<dbReference type="Pfam" id="PF00106">
    <property type="entry name" value="adh_short"/>
    <property type="match status" value="1"/>
</dbReference>
<dbReference type="OrthoDB" id="5399006at2759"/>
<dbReference type="InterPro" id="IPR036291">
    <property type="entry name" value="NAD(P)-bd_dom_sf"/>
</dbReference>
<dbReference type="PANTHER" id="PTHR43431:SF7">
    <property type="entry name" value="OXIDOREDUCTASE, SHORT CHAIN DEHYDROGENASE_REDUCTASE FAMILY (AFU_ORTHOLOGUE AFUA_5G14000)"/>
    <property type="match status" value="1"/>
</dbReference>
<sequence>MAQSFDIPLSPEHLAILIMGVTDIQSGHVYRLTNVGNTSCVLDLSGADNRSVIGYSDHGGQNQRWMLDRTSDGWTIRNLGSGTYAGVENYSTSNGAKVIALESEQKYFWHIWQDERNKEHFRISVPHVKKSLDLSNHGKGPDIEIWGQWEGLNQLWTFDEESSPTNVAAHYEHARRRSRYQVDMASTKKVIVVAGVGNGGGTGAAVARLFAKEGYAVALLARAKDSLILFEKQLNEIPHGEAVAFPLSSYSTEAIKTAWASIKERFKSPSYEIRVAVWNTGYGVFKKFLDVTVEDIEQSMHVNSVAAFAFSREAILTFKENSLEGGNGKRGALIFTGATASLRGNVFTSAFASGKFALRALSQSLNKEFGKENIHVAHVIIDGVIRTERNRDKGSEWEQNEDIRLNAESIANSYLYLVRQDRSAWTWELDLRPAHEKW</sequence>
<name>A0A8H5CS40_9AGAR</name>